<dbReference type="InterPro" id="IPR011109">
    <property type="entry name" value="DNA_bind_recombinase_dom"/>
</dbReference>
<dbReference type="PANTHER" id="PTHR30461">
    <property type="entry name" value="DNA-INVERTASE FROM LAMBDOID PROPHAGE"/>
    <property type="match status" value="1"/>
</dbReference>
<evidence type="ECO:0000313" key="3">
    <source>
        <dbReference type="EMBL" id="QZO01235.1"/>
    </source>
</evidence>
<dbReference type="GO" id="GO:0003677">
    <property type="term" value="F:DNA binding"/>
    <property type="evidence" value="ECO:0007669"/>
    <property type="project" value="InterPro"/>
</dbReference>
<dbReference type="InterPro" id="IPR050639">
    <property type="entry name" value="SSR_resolvase"/>
</dbReference>
<protein>
    <submittedName>
        <fullName evidence="3">Recombinase family protein</fullName>
    </submittedName>
</protein>
<dbReference type="Pfam" id="PF00239">
    <property type="entry name" value="Resolvase"/>
    <property type="match status" value="1"/>
</dbReference>
<feature type="domain" description="Resolvase/invertase-type recombinase catalytic" evidence="1">
    <location>
        <begin position="26"/>
        <end position="179"/>
    </location>
</feature>
<dbReference type="EMBL" id="CP081869">
    <property type="protein sequence ID" value="QZO01235.1"/>
    <property type="molecule type" value="Genomic_DNA"/>
</dbReference>
<dbReference type="AlphaFoldDB" id="A0A9E6UQN8"/>
<evidence type="ECO:0000259" key="1">
    <source>
        <dbReference type="PROSITE" id="PS51736"/>
    </source>
</evidence>
<dbReference type="PANTHER" id="PTHR30461:SF23">
    <property type="entry name" value="DNA RECOMBINASE-RELATED"/>
    <property type="match status" value="1"/>
</dbReference>
<dbReference type="GO" id="GO:0000150">
    <property type="term" value="F:DNA strand exchange activity"/>
    <property type="evidence" value="ECO:0007669"/>
    <property type="project" value="InterPro"/>
</dbReference>
<accession>A0A9E6UQN8</accession>
<dbReference type="SUPFAM" id="SSF109709">
    <property type="entry name" value="KorB DNA-binding domain-like"/>
    <property type="match status" value="1"/>
</dbReference>
<name>A0A9E6UQN8_9HYPH</name>
<reference evidence="3" key="1">
    <citation type="submission" date="2021-08" db="EMBL/GenBank/DDBJ databases">
        <authorList>
            <person name="Zhang H."/>
            <person name="Xu M."/>
            <person name="Yu Z."/>
            <person name="Yang L."/>
            <person name="Cai Y."/>
        </authorList>
    </citation>
    <scope>NUCLEOTIDE SEQUENCE</scope>
    <source>
        <strain evidence="3">CHL1</strain>
    </source>
</reference>
<dbReference type="Pfam" id="PF07508">
    <property type="entry name" value="Recombinase"/>
    <property type="match status" value="1"/>
</dbReference>
<dbReference type="PROSITE" id="PS51737">
    <property type="entry name" value="RECOMBINASE_DNA_BIND"/>
    <property type="match status" value="1"/>
</dbReference>
<keyword evidence="4" id="KW-1185">Reference proteome</keyword>
<gene>
    <name evidence="3" type="ORF">K6K41_06805</name>
</gene>
<dbReference type="InterPro" id="IPR038109">
    <property type="entry name" value="DNA_bind_recomb_sf"/>
</dbReference>
<dbReference type="PROSITE" id="PS51736">
    <property type="entry name" value="RECOMBINASES_3"/>
    <property type="match status" value="1"/>
</dbReference>
<dbReference type="SUPFAM" id="SSF53041">
    <property type="entry name" value="Resolvase-like"/>
    <property type="match status" value="1"/>
</dbReference>
<dbReference type="KEGG" id="cmet:K6K41_06805"/>
<proteinExistence type="predicted"/>
<dbReference type="InterPro" id="IPR006119">
    <property type="entry name" value="Resolv_N"/>
</dbReference>
<sequence length="530" mass="58110">MERASLLRPEGEGECSVSRQPPTIRRCAVYTRVSTDHRLEMDFNSLDAQCEAAEAYVRSQAGEGWKLVKNGVFSDGGFSGGSMERPALQRLLDLVRSRGVDVIVVYKVDRLTRSLADFAKLVELFDANGVSFVSVTQSFNTTTSMGRLTLNMLLSFAQFEREVTGERIRDKISASKKRGIWVGGVVPLGYRVEAKKLVVDEAEAATVRQIFDRYLALGSLSALQKELREQGVVTRQRILACGKTIGGVPLTNGPLAHLLANRVYLGELNHKGMSYPAEHPAIITTSLFQSVAAKISENRNGHCTKRSSSAALLVGQLFDDRGHPMTPSVTNRKGVRYRYYVSCVVAQGRGDEAGSIKRISAPQIENAIIAALRARSAESFDERELVAEHLSRAIVAADGVELTLANGDSIRIPSPKRSSAQSILGLANDSALPMKAEARAVLLRWIAIGRQCVAELERGRTIDLDQFAERRGCTRRHVERMIDYAFLAPSLVKAIADGRLPRGVAAKALADAPMIWSEQWRMIGFEQPAA</sequence>
<evidence type="ECO:0000259" key="2">
    <source>
        <dbReference type="PROSITE" id="PS51737"/>
    </source>
</evidence>
<dbReference type="InterPro" id="IPR036162">
    <property type="entry name" value="Resolvase-like_N_sf"/>
</dbReference>
<dbReference type="Proteomes" id="UP000825701">
    <property type="component" value="Chromosome"/>
</dbReference>
<dbReference type="Gene3D" id="3.90.1750.20">
    <property type="entry name" value="Putative Large Serine Recombinase, Chain B, Domain 2"/>
    <property type="match status" value="1"/>
</dbReference>
<dbReference type="Gene3D" id="3.40.50.1390">
    <property type="entry name" value="Resolvase, N-terminal catalytic domain"/>
    <property type="match status" value="1"/>
</dbReference>
<dbReference type="CDD" id="cd03768">
    <property type="entry name" value="SR_ResInv"/>
    <property type="match status" value="1"/>
</dbReference>
<evidence type="ECO:0000313" key="4">
    <source>
        <dbReference type="Proteomes" id="UP000825701"/>
    </source>
</evidence>
<dbReference type="SMART" id="SM00857">
    <property type="entry name" value="Resolvase"/>
    <property type="match status" value="1"/>
</dbReference>
<organism evidence="3 4">
    <name type="scientific">Chenggangzhangella methanolivorans</name>
    <dbReference type="NCBI Taxonomy" id="1437009"/>
    <lineage>
        <taxon>Bacteria</taxon>
        <taxon>Pseudomonadati</taxon>
        <taxon>Pseudomonadota</taxon>
        <taxon>Alphaproteobacteria</taxon>
        <taxon>Hyphomicrobiales</taxon>
        <taxon>Methylopilaceae</taxon>
        <taxon>Chenggangzhangella</taxon>
    </lineage>
</organism>
<feature type="domain" description="Recombinase" evidence="2">
    <location>
        <begin position="187"/>
        <end position="301"/>
    </location>
</feature>